<dbReference type="Proteomes" id="UP000324222">
    <property type="component" value="Unassembled WGS sequence"/>
</dbReference>
<dbReference type="EMBL" id="VSRR010009296">
    <property type="protein sequence ID" value="MPC50129.1"/>
    <property type="molecule type" value="Genomic_DNA"/>
</dbReference>
<evidence type="ECO:0000313" key="1">
    <source>
        <dbReference type="EMBL" id="MPC50129.1"/>
    </source>
</evidence>
<proteinExistence type="predicted"/>
<keyword evidence="2" id="KW-1185">Reference proteome</keyword>
<name>A0A5B7FY44_PORTR</name>
<sequence>MKKEQDCKFECPTVLRITSNNPHGDPEGAQGDPSSPTVVTGLPALALISPRVDLLIVLLSSPVPSSRPCLVLGSAVVRDGVRFFTPSVALLYSSYVCYPHLFSLS</sequence>
<protein>
    <submittedName>
        <fullName evidence="1">Uncharacterized protein</fullName>
    </submittedName>
</protein>
<dbReference type="AlphaFoldDB" id="A0A5B7FY44"/>
<reference evidence="1 2" key="1">
    <citation type="submission" date="2019-05" db="EMBL/GenBank/DDBJ databases">
        <title>Another draft genome of Portunus trituberculatus and its Hox gene families provides insights of decapod evolution.</title>
        <authorList>
            <person name="Jeong J.-H."/>
            <person name="Song I."/>
            <person name="Kim S."/>
            <person name="Choi T."/>
            <person name="Kim D."/>
            <person name="Ryu S."/>
            <person name="Kim W."/>
        </authorList>
    </citation>
    <scope>NUCLEOTIDE SEQUENCE [LARGE SCALE GENOMIC DNA]</scope>
    <source>
        <tissue evidence="1">Muscle</tissue>
    </source>
</reference>
<accession>A0A5B7FY44</accession>
<gene>
    <name evidence="1" type="ORF">E2C01_043951</name>
</gene>
<comment type="caution">
    <text evidence="1">The sequence shown here is derived from an EMBL/GenBank/DDBJ whole genome shotgun (WGS) entry which is preliminary data.</text>
</comment>
<organism evidence="1 2">
    <name type="scientific">Portunus trituberculatus</name>
    <name type="common">Swimming crab</name>
    <name type="synonym">Neptunus trituberculatus</name>
    <dbReference type="NCBI Taxonomy" id="210409"/>
    <lineage>
        <taxon>Eukaryota</taxon>
        <taxon>Metazoa</taxon>
        <taxon>Ecdysozoa</taxon>
        <taxon>Arthropoda</taxon>
        <taxon>Crustacea</taxon>
        <taxon>Multicrustacea</taxon>
        <taxon>Malacostraca</taxon>
        <taxon>Eumalacostraca</taxon>
        <taxon>Eucarida</taxon>
        <taxon>Decapoda</taxon>
        <taxon>Pleocyemata</taxon>
        <taxon>Brachyura</taxon>
        <taxon>Eubrachyura</taxon>
        <taxon>Portunoidea</taxon>
        <taxon>Portunidae</taxon>
        <taxon>Portuninae</taxon>
        <taxon>Portunus</taxon>
    </lineage>
</organism>
<evidence type="ECO:0000313" key="2">
    <source>
        <dbReference type="Proteomes" id="UP000324222"/>
    </source>
</evidence>